<evidence type="ECO:0000313" key="1">
    <source>
        <dbReference type="EMBL" id="SMG15049.1"/>
    </source>
</evidence>
<dbReference type="InterPro" id="IPR058600">
    <property type="entry name" value="YhjD-like"/>
</dbReference>
<dbReference type="Proteomes" id="UP000193834">
    <property type="component" value="Unassembled WGS sequence"/>
</dbReference>
<gene>
    <name evidence="1" type="ORF">SAMN06295960_0525</name>
</gene>
<accession>A0A1X7IL37</accession>
<proteinExistence type="predicted"/>
<sequence>MTSQATFPSDPASRAADALLVKQYVIHSLVIDTLKRDMSHLTQAPLKMTHLYLAALEQAEEQAALSSSKLRRECRRRNIHIHEQERQPHGIRVHYSCKGYEHSFYMLRGLLRSEVTHLMRHFLNLDNSEK</sequence>
<dbReference type="Pfam" id="PF26325">
    <property type="entry name" value="YhjD"/>
    <property type="match status" value="1"/>
</dbReference>
<dbReference type="STRING" id="1852522.SAMN06295960_0525"/>
<protein>
    <submittedName>
        <fullName evidence="1">Uncharacterized protein</fullName>
    </submittedName>
</protein>
<name>A0A1X7IL37_9BACL</name>
<dbReference type="AlphaFoldDB" id="A0A1X7IL37"/>
<organism evidence="1 2">
    <name type="scientific">Paenibacillus aquistagni</name>
    <dbReference type="NCBI Taxonomy" id="1852522"/>
    <lineage>
        <taxon>Bacteria</taxon>
        <taxon>Bacillati</taxon>
        <taxon>Bacillota</taxon>
        <taxon>Bacilli</taxon>
        <taxon>Bacillales</taxon>
        <taxon>Paenibacillaceae</taxon>
        <taxon>Paenibacillus</taxon>
    </lineage>
</organism>
<reference evidence="1 2" key="1">
    <citation type="submission" date="2017-04" db="EMBL/GenBank/DDBJ databases">
        <authorList>
            <person name="Afonso C.L."/>
            <person name="Miller P.J."/>
            <person name="Scott M.A."/>
            <person name="Spackman E."/>
            <person name="Goraichik I."/>
            <person name="Dimitrov K.M."/>
            <person name="Suarez D.L."/>
            <person name="Swayne D.E."/>
        </authorList>
    </citation>
    <scope>NUCLEOTIDE SEQUENCE [LARGE SCALE GENOMIC DNA]</scope>
    <source>
        <strain evidence="1 2">11</strain>
    </source>
</reference>
<keyword evidence="2" id="KW-1185">Reference proteome</keyword>
<evidence type="ECO:0000313" key="2">
    <source>
        <dbReference type="Proteomes" id="UP000193834"/>
    </source>
</evidence>
<dbReference type="EMBL" id="FXAZ01000001">
    <property type="protein sequence ID" value="SMG15049.1"/>
    <property type="molecule type" value="Genomic_DNA"/>
</dbReference>
<dbReference type="RefSeq" id="WP_085492781.1">
    <property type="nucleotide sequence ID" value="NZ_FXAZ01000001.1"/>
</dbReference>
<dbReference type="OrthoDB" id="2910298at2"/>